<dbReference type="RefSeq" id="WP_104813841.1">
    <property type="nucleotide sequence ID" value="NZ_MQUB01000001.1"/>
</dbReference>
<dbReference type="AlphaFoldDB" id="A0A2S7KTD3"/>
<protein>
    <submittedName>
        <fullName evidence="10">YeeE/YedE family protein</fullName>
    </submittedName>
</protein>
<reference evidence="10 11" key="1">
    <citation type="submission" date="2016-11" db="EMBL/GenBank/DDBJ databases">
        <title>Trade-off between light-utilization and light-protection in marine flavobacteria.</title>
        <authorList>
            <person name="Kumagai Y."/>
        </authorList>
    </citation>
    <scope>NUCLEOTIDE SEQUENCE [LARGE SCALE GENOMIC DNA]</scope>
    <source>
        <strain evidence="10 11">NBRC 107741</strain>
    </source>
</reference>
<dbReference type="Pfam" id="PF04143">
    <property type="entry name" value="Sulf_transp"/>
    <property type="match status" value="1"/>
</dbReference>
<dbReference type="PANTHER" id="PTHR30574:SF1">
    <property type="entry name" value="SULPHUR TRANSPORT DOMAIN-CONTAINING PROTEIN"/>
    <property type="match status" value="1"/>
</dbReference>
<evidence type="ECO:0000256" key="3">
    <source>
        <dbReference type="ARBA" id="ARBA00022475"/>
    </source>
</evidence>
<evidence type="ECO:0000256" key="5">
    <source>
        <dbReference type="ARBA" id="ARBA00022692"/>
    </source>
</evidence>
<evidence type="ECO:0000256" key="4">
    <source>
        <dbReference type="ARBA" id="ARBA00022519"/>
    </source>
</evidence>
<dbReference type="EMBL" id="MQUB01000001">
    <property type="protein sequence ID" value="PQB05894.1"/>
    <property type="molecule type" value="Genomic_DNA"/>
</dbReference>
<feature type="transmembrane region" description="Helical" evidence="9">
    <location>
        <begin position="127"/>
        <end position="144"/>
    </location>
</feature>
<dbReference type="InterPro" id="IPR007272">
    <property type="entry name" value="Sulf_transp_TsuA/YedE"/>
</dbReference>
<proteinExistence type="inferred from homology"/>
<evidence type="ECO:0000256" key="8">
    <source>
        <dbReference type="ARBA" id="ARBA00035655"/>
    </source>
</evidence>
<keyword evidence="4" id="KW-0997">Cell inner membrane</keyword>
<dbReference type="PANTHER" id="PTHR30574">
    <property type="entry name" value="INNER MEMBRANE PROTEIN YEDE"/>
    <property type="match status" value="1"/>
</dbReference>
<gene>
    <name evidence="10" type="ORF">BST85_00425</name>
</gene>
<evidence type="ECO:0000313" key="11">
    <source>
        <dbReference type="Proteomes" id="UP000239800"/>
    </source>
</evidence>
<feature type="transmembrane region" description="Helical" evidence="9">
    <location>
        <begin position="62"/>
        <end position="81"/>
    </location>
</feature>
<keyword evidence="5 9" id="KW-0812">Transmembrane</keyword>
<comment type="caution">
    <text evidence="10">The sequence shown here is derived from an EMBL/GenBank/DDBJ whole genome shotgun (WGS) entry which is preliminary data.</text>
</comment>
<name>A0A2S7KTD3_9FLAO</name>
<evidence type="ECO:0000256" key="2">
    <source>
        <dbReference type="ARBA" id="ARBA00022448"/>
    </source>
</evidence>
<dbReference type="GO" id="GO:0005886">
    <property type="term" value="C:plasma membrane"/>
    <property type="evidence" value="ECO:0007669"/>
    <property type="project" value="UniProtKB-SubCell"/>
</dbReference>
<comment type="similarity">
    <text evidence="8">Belongs to the TsuA/YedE (TC 9.B.102) family.</text>
</comment>
<dbReference type="Proteomes" id="UP000239800">
    <property type="component" value="Unassembled WGS sequence"/>
</dbReference>
<keyword evidence="6 9" id="KW-1133">Transmembrane helix</keyword>
<evidence type="ECO:0000256" key="9">
    <source>
        <dbReference type="SAM" id="Phobius"/>
    </source>
</evidence>
<keyword evidence="11" id="KW-1185">Reference proteome</keyword>
<organism evidence="10 11">
    <name type="scientific">Aureitalea marina</name>
    <dbReference type="NCBI Taxonomy" id="930804"/>
    <lineage>
        <taxon>Bacteria</taxon>
        <taxon>Pseudomonadati</taxon>
        <taxon>Bacteroidota</taxon>
        <taxon>Flavobacteriia</taxon>
        <taxon>Flavobacteriales</taxon>
        <taxon>Flavobacteriaceae</taxon>
        <taxon>Aureitalea</taxon>
    </lineage>
</organism>
<comment type="subcellular location">
    <subcellularLocation>
        <location evidence="1">Cell inner membrane</location>
        <topology evidence="1">Multi-pass membrane protein</topology>
    </subcellularLocation>
</comment>
<feature type="transmembrane region" description="Helical" evidence="9">
    <location>
        <begin position="7"/>
        <end position="27"/>
    </location>
</feature>
<accession>A0A2S7KTD3</accession>
<keyword evidence="3" id="KW-1003">Cell membrane</keyword>
<evidence type="ECO:0000256" key="6">
    <source>
        <dbReference type="ARBA" id="ARBA00022989"/>
    </source>
</evidence>
<evidence type="ECO:0000256" key="1">
    <source>
        <dbReference type="ARBA" id="ARBA00004429"/>
    </source>
</evidence>
<sequence>MDYLLQPWPWYVSGAAIALVMTILLLLDKNFGVSGNLRTICSICGAGKKASFFQFDWKSQKWNLWVLVGAIIGGYLAANFMSDNQIPDINPVVIEQLQQDYGFASAGSSYLPAEIFDWENARSLKPFLILAFGGFLVGFGARYAGGCTSGHAISGLSDLQLPSLIAVIGFFLGGLIMVHLLFPLIF</sequence>
<feature type="transmembrane region" description="Helical" evidence="9">
    <location>
        <begin position="164"/>
        <end position="185"/>
    </location>
</feature>
<keyword evidence="2" id="KW-0813">Transport</keyword>
<dbReference type="OrthoDB" id="9814020at2"/>
<keyword evidence="7 9" id="KW-0472">Membrane</keyword>
<evidence type="ECO:0000313" key="10">
    <source>
        <dbReference type="EMBL" id="PQB05894.1"/>
    </source>
</evidence>
<evidence type="ECO:0000256" key="7">
    <source>
        <dbReference type="ARBA" id="ARBA00023136"/>
    </source>
</evidence>